<organism evidence="1 2">
    <name type="scientific">Panagrolaimus sp. JU765</name>
    <dbReference type="NCBI Taxonomy" id="591449"/>
    <lineage>
        <taxon>Eukaryota</taxon>
        <taxon>Metazoa</taxon>
        <taxon>Ecdysozoa</taxon>
        <taxon>Nematoda</taxon>
        <taxon>Chromadorea</taxon>
        <taxon>Rhabditida</taxon>
        <taxon>Tylenchina</taxon>
        <taxon>Panagrolaimomorpha</taxon>
        <taxon>Panagrolaimoidea</taxon>
        <taxon>Panagrolaimidae</taxon>
        <taxon>Panagrolaimus</taxon>
    </lineage>
</organism>
<proteinExistence type="predicted"/>
<protein>
    <submittedName>
        <fullName evidence="2">SCP2 domain-containing protein</fullName>
    </submittedName>
</protein>
<sequence length="141" mass="14823">MPPNLKALKVNADIAVSTKAIPKPASDPPKSAGGLSNLVQSFASSIKPEHVAKVGAVIQFAVKTKNGVEEFAFDLKESGKLISGKAAEPCVTLMMDEKLFHSLLNGKTSATTAVALGKLKVQGKIPKALAFQTVLQDLKQK</sequence>
<accession>A0AC34Q7U1</accession>
<name>A0AC34Q7U1_9BILA</name>
<dbReference type="Proteomes" id="UP000887576">
    <property type="component" value="Unplaced"/>
</dbReference>
<reference evidence="2" key="1">
    <citation type="submission" date="2022-11" db="UniProtKB">
        <authorList>
            <consortium name="WormBaseParasite"/>
        </authorList>
    </citation>
    <scope>IDENTIFICATION</scope>
</reference>
<dbReference type="WBParaSite" id="JU765_v2.g13930.t1">
    <property type="protein sequence ID" value="JU765_v2.g13930.t1"/>
    <property type="gene ID" value="JU765_v2.g13930"/>
</dbReference>
<evidence type="ECO:0000313" key="2">
    <source>
        <dbReference type="WBParaSite" id="JU765_v2.g13930.t1"/>
    </source>
</evidence>
<evidence type="ECO:0000313" key="1">
    <source>
        <dbReference type="Proteomes" id="UP000887576"/>
    </source>
</evidence>